<feature type="region of interest" description="Disordered" evidence="1">
    <location>
        <begin position="34"/>
        <end position="72"/>
    </location>
</feature>
<evidence type="ECO:0000313" key="2">
    <source>
        <dbReference type="EMBL" id="PLT47869.1"/>
    </source>
</evidence>
<gene>
    <name evidence="2" type="ORF">B8V81_0001</name>
</gene>
<accession>A0A2N5NBZ5</accession>
<organism evidence="2 3">
    <name type="scientific">Paenibacillus pasadenensis</name>
    <dbReference type="NCBI Taxonomy" id="217090"/>
    <lineage>
        <taxon>Bacteria</taxon>
        <taxon>Bacillati</taxon>
        <taxon>Bacillota</taxon>
        <taxon>Bacilli</taxon>
        <taxon>Bacillales</taxon>
        <taxon>Paenibacillaceae</taxon>
        <taxon>Paenibacillus</taxon>
    </lineage>
</organism>
<dbReference type="Proteomes" id="UP000234789">
    <property type="component" value="Unassembled WGS sequence"/>
</dbReference>
<reference evidence="2 3" key="1">
    <citation type="submission" date="2017-05" db="EMBL/GenBank/DDBJ databases">
        <title>Functional genome analysis of Paenibacillus pasadenensis strain R16: insights on endophytic life style and antifungal activity.</title>
        <authorList>
            <person name="Passera A."/>
            <person name="Marcolungo L."/>
            <person name="Casati P."/>
            <person name="Brasca M."/>
            <person name="Quaglino F."/>
            <person name="Delledonne M."/>
        </authorList>
    </citation>
    <scope>NUCLEOTIDE SEQUENCE [LARGE SCALE GENOMIC DNA]</scope>
    <source>
        <strain evidence="2 3">R16</strain>
    </source>
</reference>
<proteinExistence type="predicted"/>
<dbReference type="EMBL" id="NFEZ01000001">
    <property type="protein sequence ID" value="PLT47869.1"/>
    <property type="molecule type" value="Genomic_DNA"/>
</dbReference>
<comment type="caution">
    <text evidence="2">The sequence shown here is derived from an EMBL/GenBank/DDBJ whole genome shotgun (WGS) entry which is preliminary data.</text>
</comment>
<keyword evidence="3" id="KW-1185">Reference proteome</keyword>
<protein>
    <submittedName>
        <fullName evidence="2">Uncharacterized protein</fullName>
    </submittedName>
</protein>
<evidence type="ECO:0000313" key="3">
    <source>
        <dbReference type="Proteomes" id="UP000234789"/>
    </source>
</evidence>
<evidence type="ECO:0000256" key="1">
    <source>
        <dbReference type="SAM" id="MobiDB-lite"/>
    </source>
</evidence>
<sequence>MAAASLRNHAEKRPFPAYAPEAWLIRTPAAIMRRTNESKGTGRWTTRSNRRGGAAGRSGARRCWPARPCSPS</sequence>
<name>A0A2N5NBZ5_9BACL</name>
<dbReference type="AlphaFoldDB" id="A0A2N5NBZ5"/>